<evidence type="ECO:0000313" key="7">
    <source>
        <dbReference type="EMBL" id="CAK8996410.1"/>
    </source>
</evidence>
<evidence type="ECO:0000256" key="5">
    <source>
        <dbReference type="SAM" id="MobiDB-lite"/>
    </source>
</evidence>
<name>A0ABP0I521_9DINO</name>
<feature type="compositionally biased region" description="Basic residues" evidence="5">
    <location>
        <begin position="255"/>
        <end position="264"/>
    </location>
</feature>
<dbReference type="InterPro" id="IPR036855">
    <property type="entry name" value="Znf_CCCH_sf"/>
</dbReference>
<feature type="compositionally biased region" description="Basic and acidic residues" evidence="5">
    <location>
        <begin position="225"/>
        <end position="254"/>
    </location>
</feature>
<dbReference type="InterPro" id="IPR000571">
    <property type="entry name" value="Znf_CCCH"/>
</dbReference>
<evidence type="ECO:0000313" key="8">
    <source>
        <dbReference type="Proteomes" id="UP001642464"/>
    </source>
</evidence>
<dbReference type="SUPFAM" id="SSF90229">
    <property type="entry name" value="CCCH zinc finger"/>
    <property type="match status" value="1"/>
</dbReference>
<evidence type="ECO:0000256" key="1">
    <source>
        <dbReference type="ARBA" id="ARBA00022723"/>
    </source>
</evidence>
<feature type="zinc finger region" description="C3H1-type" evidence="4">
    <location>
        <begin position="85"/>
        <end position="112"/>
    </location>
</feature>
<sequence length="283" mass="32296">MAAEAMATRDSVMQAASQDGEASLDKKEKKEKKKEKKDRKDKKEKEDKPKKPKKEKRKMDDQAVVEVQRGSDSSSVESMAPPTHNHKTRLCSPFLEGRCHKGSLCTAAHSQSELRKPGEAVAEYREKHPQSGRVSKGAGKGREEALRAPPSRMRAWPQDAPARSRAPARPVGIPMDPMMMGHPGPIMVLPPEMIHMQVPQFHPQVAMMMDPYGFMMPQERHHPKKEKDSKEKEKKKKETERVKVKQKDTPEVKVKKDKTARHKEKVPIQQVKRKERKVDEEDL</sequence>
<dbReference type="Gene3D" id="4.10.1000.10">
    <property type="entry name" value="Zinc finger, CCCH-type"/>
    <property type="match status" value="1"/>
</dbReference>
<evidence type="ECO:0000256" key="2">
    <source>
        <dbReference type="ARBA" id="ARBA00022771"/>
    </source>
</evidence>
<feature type="region of interest" description="Disordered" evidence="5">
    <location>
        <begin position="1"/>
        <end position="86"/>
    </location>
</feature>
<keyword evidence="3 4" id="KW-0862">Zinc</keyword>
<feature type="region of interest" description="Disordered" evidence="5">
    <location>
        <begin position="122"/>
        <end position="169"/>
    </location>
</feature>
<feature type="domain" description="C3H1-type" evidence="6">
    <location>
        <begin position="85"/>
        <end position="112"/>
    </location>
</feature>
<evidence type="ECO:0000256" key="3">
    <source>
        <dbReference type="ARBA" id="ARBA00022833"/>
    </source>
</evidence>
<dbReference type="PROSITE" id="PS50103">
    <property type="entry name" value="ZF_C3H1"/>
    <property type="match status" value="1"/>
</dbReference>
<protein>
    <recommendedName>
        <fullName evidence="6">C3H1-type domain-containing protein</fullName>
    </recommendedName>
</protein>
<feature type="compositionally biased region" description="Basic residues" evidence="5">
    <location>
        <begin position="29"/>
        <end position="40"/>
    </location>
</feature>
<feature type="region of interest" description="Disordered" evidence="5">
    <location>
        <begin position="215"/>
        <end position="283"/>
    </location>
</feature>
<feature type="compositionally biased region" description="Low complexity" evidence="5">
    <location>
        <begin position="160"/>
        <end position="169"/>
    </location>
</feature>
<proteinExistence type="predicted"/>
<gene>
    <name evidence="7" type="ORF">SCF082_LOCUS4769</name>
</gene>
<dbReference type="Proteomes" id="UP001642464">
    <property type="component" value="Unassembled WGS sequence"/>
</dbReference>
<keyword evidence="8" id="KW-1185">Reference proteome</keyword>
<evidence type="ECO:0000256" key="4">
    <source>
        <dbReference type="PROSITE-ProRule" id="PRU00723"/>
    </source>
</evidence>
<comment type="caution">
    <text evidence="7">The sequence shown here is derived from an EMBL/GenBank/DDBJ whole genome shotgun (WGS) entry which is preliminary data.</text>
</comment>
<accession>A0ABP0I521</accession>
<keyword evidence="1 4" id="KW-0479">Metal-binding</keyword>
<dbReference type="EMBL" id="CAXAMM010002514">
    <property type="protein sequence ID" value="CAK8996410.1"/>
    <property type="molecule type" value="Genomic_DNA"/>
</dbReference>
<organism evidence="7 8">
    <name type="scientific">Durusdinium trenchii</name>
    <dbReference type="NCBI Taxonomy" id="1381693"/>
    <lineage>
        <taxon>Eukaryota</taxon>
        <taxon>Sar</taxon>
        <taxon>Alveolata</taxon>
        <taxon>Dinophyceae</taxon>
        <taxon>Suessiales</taxon>
        <taxon>Symbiodiniaceae</taxon>
        <taxon>Durusdinium</taxon>
    </lineage>
</organism>
<evidence type="ECO:0000259" key="6">
    <source>
        <dbReference type="PROSITE" id="PS50103"/>
    </source>
</evidence>
<keyword evidence="2 4" id="KW-0863">Zinc-finger</keyword>
<reference evidence="7 8" key="1">
    <citation type="submission" date="2024-02" db="EMBL/GenBank/DDBJ databases">
        <authorList>
            <person name="Chen Y."/>
            <person name="Shah S."/>
            <person name="Dougan E. K."/>
            <person name="Thang M."/>
            <person name="Chan C."/>
        </authorList>
    </citation>
    <scope>NUCLEOTIDE SEQUENCE [LARGE SCALE GENOMIC DNA]</scope>
</reference>